<reference evidence="2 3" key="1">
    <citation type="submission" date="2018-05" db="EMBL/GenBank/DDBJ databases">
        <title>Rhodobacteraceae gen. nov., sp. nov. isolated from sea water.</title>
        <authorList>
            <person name="Ren Y."/>
        </authorList>
    </citation>
    <scope>NUCLEOTIDE SEQUENCE [LARGE SCALE GENOMIC DNA]</scope>
    <source>
        <strain evidence="2 3">TG-679</strain>
    </source>
</reference>
<dbReference type="InterPro" id="IPR013078">
    <property type="entry name" value="His_Pase_superF_clade-1"/>
</dbReference>
<feature type="chain" id="PRO_5016091839" evidence="1">
    <location>
        <begin position="18"/>
        <end position="179"/>
    </location>
</feature>
<organism evidence="2 3">
    <name type="scientific">Meridianimarinicoccus roseus</name>
    <dbReference type="NCBI Taxonomy" id="2072018"/>
    <lineage>
        <taxon>Bacteria</taxon>
        <taxon>Pseudomonadati</taxon>
        <taxon>Pseudomonadota</taxon>
        <taxon>Alphaproteobacteria</taxon>
        <taxon>Rhodobacterales</taxon>
        <taxon>Paracoccaceae</taxon>
        <taxon>Meridianimarinicoccus</taxon>
    </lineage>
</organism>
<dbReference type="RefSeq" id="WP_109812749.1">
    <property type="nucleotide sequence ID" value="NZ_QGKU01000048.1"/>
</dbReference>
<feature type="signal peptide" evidence="1">
    <location>
        <begin position="1"/>
        <end position="17"/>
    </location>
</feature>
<dbReference type="Proteomes" id="UP000245680">
    <property type="component" value="Unassembled WGS sequence"/>
</dbReference>
<dbReference type="CDD" id="cd07040">
    <property type="entry name" value="HP"/>
    <property type="match status" value="1"/>
</dbReference>
<accession>A0A2V2LET0</accession>
<dbReference type="SUPFAM" id="SSF53254">
    <property type="entry name" value="Phosphoglycerate mutase-like"/>
    <property type="match status" value="1"/>
</dbReference>
<comment type="caution">
    <text evidence="2">The sequence shown here is derived from an EMBL/GenBank/DDBJ whole genome shotgun (WGS) entry which is preliminary data.</text>
</comment>
<name>A0A2V2LET0_9RHOB</name>
<dbReference type="AlphaFoldDB" id="A0A2V2LET0"/>
<evidence type="ECO:0000256" key="1">
    <source>
        <dbReference type="SAM" id="SignalP"/>
    </source>
</evidence>
<gene>
    <name evidence="2" type="ORF">DKT77_16465</name>
</gene>
<protein>
    <submittedName>
        <fullName evidence="2">Histidine phosphatase family protein</fullName>
    </submittedName>
</protein>
<dbReference type="EMBL" id="QGKU01000048">
    <property type="protein sequence ID" value="PWR01707.1"/>
    <property type="molecule type" value="Genomic_DNA"/>
</dbReference>
<dbReference type="Gene3D" id="3.40.50.1240">
    <property type="entry name" value="Phosphoglycerate mutase-like"/>
    <property type="match status" value="1"/>
</dbReference>
<proteinExistence type="predicted"/>
<evidence type="ECO:0000313" key="3">
    <source>
        <dbReference type="Proteomes" id="UP000245680"/>
    </source>
</evidence>
<dbReference type="OrthoDB" id="2237472at2"/>
<evidence type="ECO:0000313" key="2">
    <source>
        <dbReference type="EMBL" id="PWR01707.1"/>
    </source>
</evidence>
<keyword evidence="1" id="KW-0732">Signal</keyword>
<keyword evidence="3" id="KW-1185">Reference proteome</keyword>
<dbReference type="InterPro" id="IPR029033">
    <property type="entry name" value="His_PPase_superfam"/>
</dbReference>
<sequence length="179" mass="18850">MWKLLIILLALAVPGRAADLAALAQPGTHLIVRHALAPGTGDPDGFTLRDCATQRNLDARGRTQAAVLGATLRAAGARFDAVLSSQWCRCLETARLMALGPVTEEPALNSFFGDRARGPAQTRALREVLLAAEGPLLLVTHQVNITALTGRGVRSGEAFVIRIAPDGAVTVMESVLVDP</sequence>
<dbReference type="Pfam" id="PF00300">
    <property type="entry name" value="His_Phos_1"/>
    <property type="match status" value="1"/>
</dbReference>